<dbReference type="EMBL" id="MU863757">
    <property type="protein sequence ID" value="KAK4095933.1"/>
    <property type="molecule type" value="Genomic_DNA"/>
</dbReference>
<accession>A0AAN6PQJ9</accession>
<keyword evidence="2" id="KW-1185">Reference proteome</keyword>
<feature type="non-terminal residue" evidence="1">
    <location>
        <position position="85"/>
    </location>
</feature>
<protein>
    <submittedName>
        <fullName evidence="1">Uncharacterized protein</fullName>
    </submittedName>
</protein>
<organism evidence="1 2">
    <name type="scientific">Parathielavia hyrcaniae</name>
    <dbReference type="NCBI Taxonomy" id="113614"/>
    <lineage>
        <taxon>Eukaryota</taxon>
        <taxon>Fungi</taxon>
        <taxon>Dikarya</taxon>
        <taxon>Ascomycota</taxon>
        <taxon>Pezizomycotina</taxon>
        <taxon>Sordariomycetes</taxon>
        <taxon>Sordariomycetidae</taxon>
        <taxon>Sordariales</taxon>
        <taxon>Chaetomiaceae</taxon>
        <taxon>Parathielavia</taxon>
    </lineage>
</organism>
<comment type="caution">
    <text evidence="1">The sequence shown here is derived from an EMBL/GenBank/DDBJ whole genome shotgun (WGS) entry which is preliminary data.</text>
</comment>
<dbReference type="AlphaFoldDB" id="A0AAN6PQJ9"/>
<dbReference type="Proteomes" id="UP001305647">
    <property type="component" value="Unassembled WGS sequence"/>
</dbReference>
<gene>
    <name evidence="1" type="ORF">N658DRAFT_459527</name>
</gene>
<evidence type="ECO:0000313" key="1">
    <source>
        <dbReference type="EMBL" id="KAK4095933.1"/>
    </source>
</evidence>
<proteinExistence type="predicted"/>
<evidence type="ECO:0000313" key="2">
    <source>
        <dbReference type="Proteomes" id="UP001305647"/>
    </source>
</evidence>
<reference evidence="1" key="2">
    <citation type="submission" date="2023-05" db="EMBL/GenBank/DDBJ databases">
        <authorList>
            <consortium name="Lawrence Berkeley National Laboratory"/>
            <person name="Steindorff A."/>
            <person name="Hensen N."/>
            <person name="Bonometti L."/>
            <person name="Westerberg I."/>
            <person name="Brannstrom I.O."/>
            <person name="Guillou S."/>
            <person name="Cros-Aarteil S."/>
            <person name="Calhoun S."/>
            <person name="Haridas S."/>
            <person name="Kuo A."/>
            <person name="Mondo S."/>
            <person name="Pangilinan J."/>
            <person name="Riley R."/>
            <person name="Labutti K."/>
            <person name="Andreopoulos B."/>
            <person name="Lipzen A."/>
            <person name="Chen C."/>
            <person name="Yanf M."/>
            <person name="Daum C."/>
            <person name="Ng V."/>
            <person name="Clum A."/>
            <person name="Ohm R."/>
            <person name="Martin F."/>
            <person name="Silar P."/>
            <person name="Natvig D."/>
            <person name="Lalanne C."/>
            <person name="Gautier V."/>
            <person name="Ament-Velasquez S.L."/>
            <person name="Kruys A."/>
            <person name="Hutchinson M.I."/>
            <person name="Powell A.J."/>
            <person name="Barry K."/>
            <person name="Miller A.N."/>
            <person name="Grigoriev I.V."/>
            <person name="Debuchy R."/>
            <person name="Gladieux P."/>
            <person name="Thoren M.H."/>
            <person name="Johannesson H."/>
        </authorList>
    </citation>
    <scope>NUCLEOTIDE SEQUENCE</scope>
    <source>
        <strain evidence="1">CBS 757.83</strain>
    </source>
</reference>
<reference evidence="1" key="1">
    <citation type="journal article" date="2023" name="Mol. Phylogenet. Evol.">
        <title>Genome-scale phylogeny and comparative genomics of the fungal order Sordariales.</title>
        <authorList>
            <person name="Hensen N."/>
            <person name="Bonometti L."/>
            <person name="Westerberg I."/>
            <person name="Brannstrom I.O."/>
            <person name="Guillou S."/>
            <person name="Cros-Aarteil S."/>
            <person name="Calhoun S."/>
            <person name="Haridas S."/>
            <person name="Kuo A."/>
            <person name="Mondo S."/>
            <person name="Pangilinan J."/>
            <person name="Riley R."/>
            <person name="LaButti K."/>
            <person name="Andreopoulos B."/>
            <person name="Lipzen A."/>
            <person name="Chen C."/>
            <person name="Yan M."/>
            <person name="Daum C."/>
            <person name="Ng V."/>
            <person name="Clum A."/>
            <person name="Steindorff A."/>
            <person name="Ohm R.A."/>
            <person name="Martin F."/>
            <person name="Silar P."/>
            <person name="Natvig D.O."/>
            <person name="Lalanne C."/>
            <person name="Gautier V."/>
            <person name="Ament-Velasquez S.L."/>
            <person name="Kruys A."/>
            <person name="Hutchinson M.I."/>
            <person name="Powell A.J."/>
            <person name="Barry K."/>
            <person name="Miller A.N."/>
            <person name="Grigoriev I.V."/>
            <person name="Debuchy R."/>
            <person name="Gladieux P."/>
            <person name="Hiltunen Thoren M."/>
            <person name="Johannesson H."/>
        </authorList>
    </citation>
    <scope>NUCLEOTIDE SEQUENCE</scope>
    <source>
        <strain evidence="1">CBS 757.83</strain>
    </source>
</reference>
<name>A0AAN6PQJ9_9PEZI</name>
<sequence>MVMVSLENMKTNRPKKKGAVVIDLPDHIRVNKSFHTSKVRLWQPEQIPGQARLNAAERRNIAGRIAHRDDDGNIEERWQFERILD</sequence>